<feature type="transmembrane region" description="Helical" evidence="7">
    <location>
        <begin position="467"/>
        <end position="493"/>
    </location>
</feature>
<keyword evidence="6" id="KW-0325">Glycoprotein</keyword>
<evidence type="ECO:0000256" key="7">
    <source>
        <dbReference type="SAM" id="Phobius"/>
    </source>
</evidence>
<keyword evidence="3 7" id="KW-0812">Transmembrane</keyword>
<dbReference type="Pfam" id="PF01130">
    <property type="entry name" value="CD36"/>
    <property type="match status" value="1"/>
</dbReference>
<evidence type="ECO:0000256" key="1">
    <source>
        <dbReference type="ARBA" id="ARBA00004370"/>
    </source>
</evidence>
<keyword evidence="4 7" id="KW-1133">Transmembrane helix</keyword>
<name>A0A914USG3_9BILA</name>
<dbReference type="PRINTS" id="PR01609">
    <property type="entry name" value="CD36FAMILY"/>
</dbReference>
<evidence type="ECO:0000256" key="2">
    <source>
        <dbReference type="ARBA" id="ARBA00010532"/>
    </source>
</evidence>
<evidence type="ECO:0000313" key="9">
    <source>
        <dbReference type="WBParaSite" id="PSAMB.scaffold1200size34471.g11630.t1"/>
    </source>
</evidence>
<feature type="transmembrane region" description="Helical" evidence="7">
    <location>
        <begin position="12"/>
        <end position="35"/>
    </location>
</feature>
<dbReference type="PANTHER" id="PTHR11923">
    <property type="entry name" value="SCAVENGER RECEPTOR CLASS B TYPE-1 SR-B1"/>
    <property type="match status" value="1"/>
</dbReference>
<keyword evidence="8" id="KW-1185">Reference proteome</keyword>
<dbReference type="AlphaFoldDB" id="A0A914USG3"/>
<sequence length="532" mass="59086">MAVVVRKIVSVAIPVLGALLIAVGVVLLVALPSIIRHQVISNAPLRKDGTMTEKWANPQYNVQMQVYTYSVKNPNEVVEGAKPSLARKGPYTFRQRQRKEDIEFTNHSTVKYKNILTYTFDQDASCEGCDLSDTIWIPNIIYQKFVEAASMPELKIAASALISQTPFLEVNVSDALFRGYKDPFLDSVCSIPFMRFVCNQILNLPERIGFFYQKNATADGVYEIETGMADLANIARVVSWKGHAKLPTKWWSSEEACVINGTDGSLFHPYLSKTDTLPLFAAEMCRSIYLSFKEDMSYKGIDGYRFALPEQVMNTSLPENAGYCNPLGKRYYSEAAQPGACLPPGLLDISRCQKGEPPVVMSLGNFLYAPDEVHESVLGVDRPNEETDQITVDIEPTLGVLLQAQRQFQINVAMWKGNNLEFPVDLSKFYSAVVPVLLVNESVQMDEGTRQELQSRLFDVQKGVRTAGFLIIGSGTAVLVVSLLVIAVFYYAVIVRKSAEPSVNSRSAFSGLDNSSYSNASTMQQQPVTRVH</sequence>
<dbReference type="Proteomes" id="UP000887566">
    <property type="component" value="Unplaced"/>
</dbReference>
<dbReference type="InterPro" id="IPR002159">
    <property type="entry name" value="CD36_fam"/>
</dbReference>
<dbReference type="PANTHER" id="PTHR11923:SF103">
    <property type="entry name" value="SCAVENGER RECEPTOR (CD36 FAMILY) RELATED"/>
    <property type="match status" value="1"/>
</dbReference>
<evidence type="ECO:0000256" key="3">
    <source>
        <dbReference type="ARBA" id="ARBA00022692"/>
    </source>
</evidence>
<protein>
    <submittedName>
        <fullName evidence="9">Uncharacterized protein</fullName>
    </submittedName>
</protein>
<keyword evidence="5 7" id="KW-0472">Membrane</keyword>
<evidence type="ECO:0000256" key="5">
    <source>
        <dbReference type="ARBA" id="ARBA00023136"/>
    </source>
</evidence>
<accession>A0A914USG3</accession>
<dbReference type="GO" id="GO:0005044">
    <property type="term" value="F:scavenger receptor activity"/>
    <property type="evidence" value="ECO:0007669"/>
    <property type="project" value="TreeGrafter"/>
</dbReference>
<comment type="subcellular location">
    <subcellularLocation>
        <location evidence="1">Membrane</location>
    </subcellularLocation>
</comment>
<dbReference type="WBParaSite" id="PSAMB.scaffold1200size34471.g11630.t1">
    <property type="protein sequence ID" value="PSAMB.scaffold1200size34471.g11630.t1"/>
    <property type="gene ID" value="PSAMB.scaffold1200size34471.g11630"/>
</dbReference>
<evidence type="ECO:0000313" key="8">
    <source>
        <dbReference type="Proteomes" id="UP000887566"/>
    </source>
</evidence>
<comment type="similarity">
    <text evidence="2">Belongs to the CD36 family.</text>
</comment>
<dbReference type="GO" id="GO:0005737">
    <property type="term" value="C:cytoplasm"/>
    <property type="evidence" value="ECO:0007669"/>
    <property type="project" value="TreeGrafter"/>
</dbReference>
<evidence type="ECO:0000256" key="4">
    <source>
        <dbReference type="ARBA" id="ARBA00022989"/>
    </source>
</evidence>
<reference evidence="9" key="1">
    <citation type="submission" date="2022-11" db="UniProtKB">
        <authorList>
            <consortium name="WormBaseParasite"/>
        </authorList>
    </citation>
    <scope>IDENTIFICATION</scope>
</reference>
<proteinExistence type="inferred from homology"/>
<dbReference type="GO" id="GO:0016020">
    <property type="term" value="C:membrane"/>
    <property type="evidence" value="ECO:0007669"/>
    <property type="project" value="UniProtKB-SubCell"/>
</dbReference>
<organism evidence="8 9">
    <name type="scientific">Plectus sambesii</name>
    <dbReference type="NCBI Taxonomy" id="2011161"/>
    <lineage>
        <taxon>Eukaryota</taxon>
        <taxon>Metazoa</taxon>
        <taxon>Ecdysozoa</taxon>
        <taxon>Nematoda</taxon>
        <taxon>Chromadorea</taxon>
        <taxon>Plectida</taxon>
        <taxon>Plectina</taxon>
        <taxon>Plectoidea</taxon>
        <taxon>Plectidae</taxon>
        <taxon>Plectus</taxon>
    </lineage>
</organism>
<evidence type="ECO:0000256" key="6">
    <source>
        <dbReference type="ARBA" id="ARBA00023180"/>
    </source>
</evidence>